<dbReference type="PROSITE" id="PS51257">
    <property type="entry name" value="PROKAR_LIPOPROTEIN"/>
    <property type="match status" value="1"/>
</dbReference>
<dbReference type="Proteomes" id="UP000828390">
    <property type="component" value="Unassembled WGS sequence"/>
</dbReference>
<organism evidence="2 3">
    <name type="scientific">Dreissena polymorpha</name>
    <name type="common">Zebra mussel</name>
    <name type="synonym">Mytilus polymorpha</name>
    <dbReference type="NCBI Taxonomy" id="45954"/>
    <lineage>
        <taxon>Eukaryota</taxon>
        <taxon>Metazoa</taxon>
        <taxon>Spiralia</taxon>
        <taxon>Lophotrochozoa</taxon>
        <taxon>Mollusca</taxon>
        <taxon>Bivalvia</taxon>
        <taxon>Autobranchia</taxon>
        <taxon>Heteroconchia</taxon>
        <taxon>Euheterodonta</taxon>
        <taxon>Imparidentia</taxon>
        <taxon>Neoheterodontei</taxon>
        <taxon>Myida</taxon>
        <taxon>Dreissenoidea</taxon>
        <taxon>Dreissenidae</taxon>
        <taxon>Dreissena</taxon>
    </lineage>
</organism>
<evidence type="ECO:0008006" key="4">
    <source>
        <dbReference type="Google" id="ProtNLM"/>
    </source>
</evidence>
<keyword evidence="1" id="KW-0732">Signal</keyword>
<gene>
    <name evidence="2" type="ORF">DPMN_076418</name>
</gene>
<protein>
    <recommendedName>
        <fullName evidence="4">Secreted protein</fullName>
    </recommendedName>
</protein>
<sequence>MRDQRYLSMRPWPGKCLFVLAFWIGCDGTGVSVCGTTLGTRLTSSTYLWNLRVVHDHMESHAPLMS</sequence>
<evidence type="ECO:0000256" key="1">
    <source>
        <dbReference type="SAM" id="SignalP"/>
    </source>
</evidence>
<reference evidence="2" key="1">
    <citation type="journal article" date="2019" name="bioRxiv">
        <title>The Genome of the Zebra Mussel, Dreissena polymorpha: A Resource for Invasive Species Research.</title>
        <authorList>
            <person name="McCartney M.A."/>
            <person name="Auch B."/>
            <person name="Kono T."/>
            <person name="Mallez S."/>
            <person name="Zhang Y."/>
            <person name="Obille A."/>
            <person name="Becker A."/>
            <person name="Abrahante J.E."/>
            <person name="Garbe J."/>
            <person name="Badalamenti J.P."/>
            <person name="Herman A."/>
            <person name="Mangelson H."/>
            <person name="Liachko I."/>
            <person name="Sullivan S."/>
            <person name="Sone E.D."/>
            <person name="Koren S."/>
            <person name="Silverstein K.A.T."/>
            <person name="Beckman K.B."/>
            <person name="Gohl D.M."/>
        </authorList>
    </citation>
    <scope>NUCLEOTIDE SEQUENCE</scope>
    <source>
        <strain evidence="2">Duluth1</strain>
        <tissue evidence="2">Whole animal</tissue>
    </source>
</reference>
<accession>A0A9D4BFR2</accession>
<dbReference type="EMBL" id="JAIWYP010000015">
    <property type="protein sequence ID" value="KAH3701430.1"/>
    <property type="molecule type" value="Genomic_DNA"/>
</dbReference>
<evidence type="ECO:0000313" key="2">
    <source>
        <dbReference type="EMBL" id="KAH3701430.1"/>
    </source>
</evidence>
<reference evidence="2" key="2">
    <citation type="submission" date="2020-11" db="EMBL/GenBank/DDBJ databases">
        <authorList>
            <person name="McCartney M.A."/>
            <person name="Auch B."/>
            <person name="Kono T."/>
            <person name="Mallez S."/>
            <person name="Becker A."/>
            <person name="Gohl D.M."/>
            <person name="Silverstein K.A.T."/>
            <person name="Koren S."/>
            <person name="Bechman K.B."/>
            <person name="Herman A."/>
            <person name="Abrahante J.E."/>
            <person name="Garbe J."/>
        </authorList>
    </citation>
    <scope>NUCLEOTIDE SEQUENCE</scope>
    <source>
        <strain evidence="2">Duluth1</strain>
        <tissue evidence="2">Whole animal</tissue>
    </source>
</reference>
<dbReference type="AlphaFoldDB" id="A0A9D4BFR2"/>
<comment type="caution">
    <text evidence="2">The sequence shown here is derived from an EMBL/GenBank/DDBJ whole genome shotgun (WGS) entry which is preliminary data.</text>
</comment>
<feature type="signal peptide" evidence="1">
    <location>
        <begin position="1"/>
        <end position="28"/>
    </location>
</feature>
<proteinExistence type="predicted"/>
<evidence type="ECO:0000313" key="3">
    <source>
        <dbReference type="Proteomes" id="UP000828390"/>
    </source>
</evidence>
<keyword evidence="3" id="KW-1185">Reference proteome</keyword>
<feature type="chain" id="PRO_5038386047" description="Secreted protein" evidence="1">
    <location>
        <begin position="29"/>
        <end position="66"/>
    </location>
</feature>
<name>A0A9D4BFR2_DREPO</name>